<accession>A0ABP7NEW6</accession>
<evidence type="ECO:0000256" key="11">
    <source>
        <dbReference type="RuleBase" id="RU004253"/>
    </source>
</evidence>
<dbReference type="InterPro" id="IPR013785">
    <property type="entry name" value="Aldolase_TIM"/>
</dbReference>
<dbReference type="EMBL" id="BAABBN010000017">
    <property type="protein sequence ID" value="GAA3944668.1"/>
    <property type="molecule type" value="Genomic_DNA"/>
</dbReference>
<dbReference type="InterPro" id="IPR034291">
    <property type="entry name" value="TMP_synthase"/>
</dbReference>
<evidence type="ECO:0000256" key="3">
    <source>
        <dbReference type="ARBA" id="ARBA00022723"/>
    </source>
</evidence>
<feature type="binding site" evidence="9">
    <location>
        <position position="72"/>
    </location>
    <ligand>
        <name>4-amino-2-methyl-5-(diphosphooxymethyl)pyrimidine</name>
        <dbReference type="ChEBI" id="CHEBI:57841"/>
    </ligand>
</feature>
<proteinExistence type="inferred from homology"/>
<evidence type="ECO:0000256" key="1">
    <source>
        <dbReference type="ARBA" id="ARBA00005165"/>
    </source>
</evidence>
<feature type="binding site" evidence="9">
    <location>
        <position position="111"/>
    </location>
    <ligand>
        <name>4-amino-2-methyl-5-(diphosphooxymethyl)pyrimidine</name>
        <dbReference type="ChEBI" id="CHEBI:57841"/>
    </ligand>
</feature>
<dbReference type="InterPro" id="IPR022998">
    <property type="entry name" value="ThiamineP_synth_TenI"/>
</dbReference>
<evidence type="ECO:0000313" key="14">
    <source>
        <dbReference type="Proteomes" id="UP001501565"/>
    </source>
</evidence>
<evidence type="ECO:0000313" key="13">
    <source>
        <dbReference type="EMBL" id="GAA3944668.1"/>
    </source>
</evidence>
<dbReference type="Pfam" id="PF02581">
    <property type="entry name" value="TMP-TENI"/>
    <property type="match status" value="1"/>
</dbReference>
<dbReference type="CDD" id="cd00564">
    <property type="entry name" value="TMP_TenI"/>
    <property type="match status" value="1"/>
</dbReference>
<dbReference type="EC" id="2.5.1.3" evidence="9"/>
<dbReference type="NCBIfam" id="TIGR00693">
    <property type="entry name" value="thiE"/>
    <property type="match status" value="1"/>
</dbReference>
<keyword evidence="5 9" id="KW-0784">Thiamine biosynthesis</keyword>
<comment type="function">
    <text evidence="9">Condenses 4-methyl-5-(beta-hydroxyethyl)thiazole monophosphate (THZ-P) and 2-methyl-4-amino-5-hydroxymethyl pyrimidine pyrophosphate (HMP-PP) to form thiamine monophosphate (TMP).</text>
</comment>
<organism evidence="13 14">
    <name type="scientific">Litoribacillus peritrichatus</name>
    <dbReference type="NCBI Taxonomy" id="718191"/>
    <lineage>
        <taxon>Bacteria</taxon>
        <taxon>Pseudomonadati</taxon>
        <taxon>Pseudomonadota</taxon>
        <taxon>Gammaproteobacteria</taxon>
        <taxon>Oceanospirillales</taxon>
        <taxon>Oceanospirillaceae</taxon>
        <taxon>Litoribacillus</taxon>
    </lineage>
</organism>
<sequence length="223" mass="23992">MNQLQISGIYAITDPNLLTSEQQLLDGVAQALAAGVSIIQYRDKQATQAQKLFRAKAITELCNQHQAKCIINDSLSLALAANAHGVHLGQTDGSIAQARAALPNDAIVGVTCHDDLQLAIKAQNEGASYVAFGRFFPSNTKPQAKPAKISVLFEAKQQLSIPVVAIGGINQHNIDQIIRTGVDSIAIIDAIFGQNDIRHSAQQLVHEFLAHEFNHSTNERSLG</sequence>
<evidence type="ECO:0000259" key="12">
    <source>
        <dbReference type="Pfam" id="PF02581"/>
    </source>
</evidence>
<evidence type="ECO:0000256" key="8">
    <source>
        <dbReference type="ARBA" id="ARBA00047883"/>
    </source>
</evidence>
<evidence type="ECO:0000256" key="10">
    <source>
        <dbReference type="RuleBase" id="RU003826"/>
    </source>
</evidence>
<comment type="catalytic activity">
    <reaction evidence="8 9 10">
        <text>2-[(2R,5Z)-2-carboxy-4-methylthiazol-5(2H)-ylidene]ethyl phosphate + 4-amino-2-methyl-5-(diphosphooxymethyl)pyrimidine + 2 H(+) = thiamine phosphate + CO2 + diphosphate</text>
        <dbReference type="Rhea" id="RHEA:47844"/>
        <dbReference type="ChEBI" id="CHEBI:15378"/>
        <dbReference type="ChEBI" id="CHEBI:16526"/>
        <dbReference type="ChEBI" id="CHEBI:33019"/>
        <dbReference type="ChEBI" id="CHEBI:37575"/>
        <dbReference type="ChEBI" id="CHEBI:57841"/>
        <dbReference type="ChEBI" id="CHEBI:62899"/>
        <dbReference type="EC" id="2.5.1.3"/>
    </reaction>
</comment>
<feature type="binding site" evidence="9">
    <location>
        <position position="168"/>
    </location>
    <ligand>
        <name>2-[(2R,5Z)-2-carboxy-4-methylthiazol-5(2H)-ylidene]ethyl phosphate</name>
        <dbReference type="ChEBI" id="CHEBI:62899"/>
    </ligand>
</feature>
<dbReference type="SUPFAM" id="SSF51391">
    <property type="entry name" value="Thiamin phosphate synthase"/>
    <property type="match status" value="1"/>
</dbReference>
<dbReference type="Gene3D" id="3.20.20.70">
    <property type="entry name" value="Aldolase class I"/>
    <property type="match status" value="1"/>
</dbReference>
<feature type="domain" description="Thiamine phosphate synthase/TenI" evidence="12">
    <location>
        <begin position="9"/>
        <end position="191"/>
    </location>
</feature>
<evidence type="ECO:0000256" key="4">
    <source>
        <dbReference type="ARBA" id="ARBA00022842"/>
    </source>
</evidence>
<comment type="caution">
    <text evidence="13">The sequence shown here is derived from an EMBL/GenBank/DDBJ whole genome shotgun (WGS) entry which is preliminary data.</text>
</comment>
<evidence type="ECO:0000256" key="9">
    <source>
        <dbReference type="HAMAP-Rule" id="MF_00097"/>
    </source>
</evidence>
<keyword evidence="14" id="KW-1185">Reference proteome</keyword>
<evidence type="ECO:0000256" key="2">
    <source>
        <dbReference type="ARBA" id="ARBA00022679"/>
    </source>
</evidence>
<feature type="binding site" evidence="9">
    <location>
        <begin position="138"/>
        <end position="140"/>
    </location>
    <ligand>
        <name>2-[(2R,5Z)-2-carboxy-4-methylthiazol-5(2H)-ylidene]ethyl phosphate</name>
        <dbReference type="ChEBI" id="CHEBI:62899"/>
    </ligand>
</feature>
<evidence type="ECO:0000256" key="5">
    <source>
        <dbReference type="ARBA" id="ARBA00022977"/>
    </source>
</evidence>
<comment type="caution">
    <text evidence="9">Lacks conserved residue(s) required for the propagation of feature annotation.</text>
</comment>
<keyword evidence="4 9" id="KW-0460">Magnesium</keyword>
<dbReference type="Proteomes" id="UP001501565">
    <property type="component" value="Unassembled WGS sequence"/>
</dbReference>
<evidence type="ECO:0000256" key="7">
    <source>
        <dbReference type="ARBA" id="ARBA00047851"/>
    </source>
</evidence>
<dbReference type="RefSeq" id="WP_344800978.1">
    <property type="nucleotide sequence ID" value="NZ_BAABBN010000017.1"/>
</dbReference>
<dbReference type="InterPro" id="IPR036206">
    <property type="entry name" value="ThiamineP_synth_sf"/>
</dbReference>
<reference evidence="14" key="1">
    <citation type="journal article" date="2019" name="Int. J. Syst. Evol. Microbiol.">
        <title>The Global Catalogue of Microorganisms (GCM) 10K type strain sequencing project: providing services to taxonomists for standard genome sequencing and annotation.</title>
        <authorList>
            <consortium name="The Broad Institute Genomics Platform"/>
            <consortium name="The Broad Institute Genome Sequencing Center for Infectious Disease"/>
            <person name="Wu L."/>
            <person name="Ma J."/>
        </authorList>
    </citation>
    <scope>NUCLEOTIDE SEQUENCE [LARGE SCALE GENOMIC DNA]</scope>
    <source>
        <strain evidence="14">JCM 17551</strain>
    </source>
</reference>
<keyword evidence="3 9" id="KW-0479">Metal-binding</keyword>
<feature type="binding site" evidence="9">
    <location>
        <position position="73"/>
    </location>
    <ligand>
        <name>Mg(2+)</name>
        <dbReference type="ChEBI" id="CHEBI:18420"/>
    </ligand>
</feature>
<gene>
    <name evidence="9 13" type="primary">thiE</name>
    <name evidence="13" type="ORF">GCM10022277_45500</name>
</gene>
<dbReference type="PANTHER" id="PTHR20857:SF15">
    <property type="entry name" value="THIAMINE-PHOSPHATE SYNTHASE"/>
    <property type="match status" value="1"/>
</dbReference>
<comment type="catalytic activity">
    <reaction evidence="7 9 10">
        <text>2-(2-carboxy-4-methylthiazol-5-yl)ethyl phosphate + 4-amino-2-methyl-5-(diphosphooxymethyl)pyrimidine + 2 H(+) = thiamine phosphate + CO2 + diphosphate</text>
        <dbReference type="Rhea" id="RHEA:47848"/>
        <dbReference type="ChEBI" id="CHEBI:15378"/>
        <dbReference type="ChEBI" id="CHEBI:16526"/>
        <dbReference type="ChEBI" id="CHEBI:33019"/>
        <dbReference type="ChEBI" id="CHEBI:37575"/>
        <dbReference type="ChEBI" id="CHEBI:57841"/>
        <dbReference type="ChEBI" id="CHEBI:62890"/>
        <dbReference type="EC" id="2.5.1.3"/>
    </reaction>
</comment>
<comment type="similarity">
    <text evidence="9 10">Belongs to the thiamine-phosphate synthase family.</text>
</comment>
<dbReference type="HAMAP" id="MF_00097">
    <property type="entry name" value="TMP_synthase"/>
    <property type="match status" value="1"/>
</dbReference>
<dbReference type="PANTHER" id="PTHR20857">
    <property type="entry name" value="THIAMINE-PHOSPHATE PYROPHOSPHORYLASE"/>
    <property type="match status" value="1"/>
</dbReference>
<evidence type="ECO:0000256" key="6">
    <source>
        <dbReference type="ARBA" id="ARBA00047334"/>
    </source>
</evidence>
<name>A0ABP7NEW6_9GAMM</name>
<feature type="binding site" evidence="9">
    <location>
        <position position="92"/>
    </location>
    <ligand>
        <name>Mg(2+)</name>
        <dbReference type="ChEBI" id="CHEBI:18420"/>
    </ligand>
</feature>
<comment type="pathway">
    <text evidence="1 9 11">Cofactor biosynthesis; thiamine diphosphate biosynthesis; thiamine phosphate from 4-amino-2-methyl-5-diphosphomethylpyrimidine and 4-methyl-5-(2-phosphoethyl)-thiazole: step 1/1.</text>
</comment>
<feature type="binding site" evidence="9">
    <location>
        <begin position="40"/>
        <end position="44"/>
    </location>
    <ligand>
        <name>4-amino-2-methyl-5-(diphosphooxymethyl)pyrimidine</name>
        <dbReference type="ChEBI" id="CHEBI:57841"/>
    </ligand>
</feature>
<keyword evidence="2 9" id="KW-0808">Transferase</keyword>
<comment type="catalytic activity">
    <reaction evidence="6 9 10">
        <text>4-methyl-5-(2-phosphooxyethyl)-thiazole + 4-amino-2-methyl-5-(diphosphooxymethyl)pyrimidine + H(+) = thiamine phosphate + diphosphate</text>
        <dbReference type="Rhea" id="RHEA:22328"/>
        <dbReference type="ChEBI" id="CHEBI:15378"/>
        <dbReference type="ChEBI" id="CHEBI:33019"/>
        <dbReference type="ChEBI" id="CHEBI:37575"/>
        <dbReference type="ChEBI" id="CHEBI:57841"/>
        <dbReference type="ChEBI" id="CHEBI:58296"/>
        <dbReference type="EC" id="2.5.1.3"/>
    </reaction>
</comment>
<protein>
    <recommendedName>
        <fullName evidence="9">Thiamine-phosphate synthase</fullName>
        <shortName evidence="9">TP synthase</shortName>
        <shortName evidence="9">TPS</shortName>
        <ecNumber evidence="9">2.5.1.3</ecNumber>
    </recommendedName>
    <alternativeName>
        <fullName evidence="9">Thiamine-phosphate pyrophosphorylase</fullName>
        <shortName evidence="9">TMP pyrophosphorylase</shortName>
        <shortName evidence="9">TMP-PPase</shortName>
    </alternativeName>
</protein>
<comment type="cofactor">
    <cofactor evidence="9">
        <name>Mg(2+)</name>
        <dbReference type="ChEBI" id="CHEBI:18420"/>
    </cofactor>
    <text evidence="9">Binds 1 Mg(2+) ion per subunit.</text>
</comment>
<feature type="binding site" evidence="9">
    <location>
        <position position="141"/>
    </location>
    <ligand>
        <name>4-amino-2-methyl-5-(diphosphooxymethyl)pyrimidine</name>
        <dbReference type="ChEBI" id="CHEBI:57841"/>
    </ligand>
</feature>